<dbReference type="PANTHER" id="PTHR43133:SF46">
    <property type="entry name" value="RNA POLYMERASE SIGMA-70 FACTOR ECF SUBFAMILY"/>
    <property type="match status" value="1"/>
</dbReference>
<evidence type="ECO:0000259" key="6">
    <source>
        <dbReference type="Pfam" id="PF08281"/>
    </source>
</evidence>
<dbReference type="NCBIfam" id="TIGR02937">
    <property type="entry name" value="sigma70-ECF"/>
    <property type="match status" value="1"/>
</dbReference>
<evidence type="ECO:0000256" key="2">
    <source>
        <dbReference type="ARBA" id="ARBA00023015"/>
    </source>
</evidence>
<dbReference type="InterPro" id="IPR014284">
    <property type="entry name" value="RNA_pol_sigma-70_dom"/>
</dbReference>
<dbReference type="Gene3D" id="1.10.1740.10">
    <property type="match status" value="1"/>
</dbReference>
<feature type="domain" description="RNA polymerase sigma-70 region 2" evidence="5">
    <location>
        <begin position="21"/>
        <end position="86"/>
    </location>
</feature>
<comment type="similarity">
    <text evidence="1">Belongs to the sigma-70 factor family. ECF subfamily.</text>
</comment>
<dbReference type="InterPro" id="IPR007627">
    <property type="entry name" value="RNA_pol_sigma70_r2"/>
</dbReference>
<dbReference type="InterPro" id="IPR013249">
    <property type="entry name" value="RNA_pol_sigma70_r4_t2"/>
</dbReference>
<dbReference type="InterPro" id="IPR013325">
    <property type="entry name" value="RNA_pol_sigma_r2"/>
</dbReference>
<dbReference type="STRING" id="1379910.TH63_07415"/>
<dbReference type="InterPro" id="IPR039425">
    <property type="entry name" value="RNA_pol_sigma-70-like"/>
</dbReference>
<dbReference type="PATRIC" id="fig|1379910.4.peg.1624"/>
<reference evidence="7 8" key="1">
    <citation type="submission" date="2015-01" db="EMBL/GenBank/DDBJ databases">
        <title>Rufibacter sp./DG31D/ whole genome sequencing.</title>
        <authorList>
            <person name="Kim M.K."/>
            <person name="Srinivasan S."/>
            <person name="Lee J.-J."/>
        </authorList>
    </citation>
    <scope>NUCLEOTIDE SEQUENCE [LARGE SCALE GENOMIC DNA]</scope>
    <source>
        <strain evidence="7 8">DG31D</strain>
    </source>
</reference>
<dbReference type="Proteomes" id="UP000036458">
    <property type="component" value="Chromosome"/>
</dbReference>
<dbReference type="InterPro" id="IPR013324">
    <property type="entry name" value="RNA_pol_sigma_r3/r4-like"/>
</dbReference>
<dbReference type="Pfam" id="PF08281">
    <property type="entry name" value="Sigma70_r4_2"/>
    <property type="match status" value="1"/>
</dbReference>
<organism evidence="7 8">
    <name type="scientific">Rufibacter radiotolerans</name>
    <dbReference type="NCBI Taxonomy" id="1379910"/>
    <lineage>
        <taxon>Bacteria</taxon>
        <taxon>Pseudomonadati</taxon>
        <taxon>Bacteroidota</taxon>
        <taxon>Cytophagia</taxon>
        <taxon>Cytophagales</taxon>
        <taxon>Hymenobacteraceae</taxon>
        <taxon>Rufibacter</taxon>
    </lineage>
</organism>
<evidence type="ECO:0000256" key="4">
    <source>
        <dbReference type="ARBA" id="ARBA00023163"/>
    </source>
</evidence>
<evidence type="ECO:0000313" key="7">
    <source>
        <dbReference type="EMBL" id="AKQ45512.1"/>
    </source>
</evidence>
<keyword evidence="2" id="KW-0805">Transcription regulation</keyword>
<dbReference type="RefSeq" id="WP_048920393.1">
    <property type="nucleotide sequence ID" value="NZ_CP010777.1"/>
</dbReference>
<dbReference type="PANTHER" id="PTHR43133">
    <property type="entry name" value="RNA POLYMERASE ECF-TYPE SIGMA FACTO"/>
    <property type="match status" value="1"/>
</dbReference>
<sequence length="179" mass="20358">MDEIELVTALQKGDAKAQRLLYERFAGPMMGVCLRYLKSEMDAEEVLINGFMKVFQHVSRFEQKGSFEGWVRRIMVNEALQYLRKKEPLHLAIEKEHIHLASEDASADSEMTAEEMMALLQELPAGYRAVFNLYAIEGYSHKEIADLLDISEGTSKSQLSKARAMLQRMLAKQGVMIAI</sequence>
<protein>
    <submittedName>
        <fullName evidence="7">RNA polymerase sigma-70 factor</fullName>
    </submittedName>
</protein>
<dbReference type="SUPFAM" id="SSF88659">
    <property type="entry name" value="Sigma3 and sigma4 domains of RNA polymerase sigma factors"/>
    <property type="match status" value="1"/>
</dbReference>
<dbReference type="EMBL" id="CP010777">
    <property type="protein sequence ID" value="AKQ45512.1"/>
    <property type="molecule type" value="Genomic_DNA"/>
</dbReference>
<dbReference type="CDD" id="cd06171">
    <property type="entry name" value="Sigma70_r4"/>
    <property type="match status" value="1"/>
</dbReference>
<keyword evidence="4" id="KW-0804">Transcription</keyword>
<evidence type="ECO:0000313" key="8">
    <source>
        <dbReference type="Proteomes" id="UP000036458"/>
    </source>
</evidence>
<dbReference type="GO" id="GO:0006352">
    <property type="term" value="P:DNA-templated transcription initiation"/>
    <property type="evidence" value="ECO:0007669"/>
    <property type="project" value="InterPro"/>
</dbReference>
<dbReference type="KEGG" id="ruf:TH63_07415"/>
<dbReference type="Gene3D" id="1.10.10.10">
    <property type="entry name" value="Winged helix-like DNA-binding domain superfamily/Winged helix DNA-binding domain"/>
    <property type="match status" value="1"/>
</dbReference>
<proteinExistence type="inferred from homology"/>
<dbReference type="GO" id="GO:0016987">
    <property type="term" value="F:sigma factor activity"/>
    <property type="evidence" value="ECO:0007669"/>
    <property type="project" value="UniProtKB-KW"/>
</dbReference>
<feature type="domain" description="RNA polymerase sigma factor 70 region 4 type 2" evidence="6">
    <location>
        <begin position="114"/>
        <end position="166"/>
    </location>
</feature>
<dbReference type="SUPFAM" id="SSF88946">
    <property type="entry name" value="Sigma2 domain of RNA polymerase sigma factors"/>
    <property type="match status" value="1"/>
</dbReference>
<dbReference type="InterPro" id="IPR036388">
    <property type="entry name" value="WH-like_DNA-bd_sf"/>
</dbReference>
<dbReference type="GO" id="GO:0003677">
    <property type="term" value="F:DNA binding"/>
    <property type="evidence" value="ECO:0007669"/>
    <property type="project" value="InterPro"/>
</dbReference>
<evidence type="ECO:0000256" key="1">
    <source>
        <dbReference type="ARBA" id="ARBA00010641"/>
    </source>
</evidence>
<dbReference type="AlphaFoldDB" id="A0A0H4VNQ8"/>
<accession>A0A0H4VNQ8</accession>
<evidence type="ECO:0000256" key="3">
    <source>
        <dbReference type="ARBA" id="ARBA00023082"/>
    </source>
</evidence>
<name>A0A0H4VNQ8_9BACT</name>
<evidence type="ECO:0000259" key="5">
    <source>
        <dbReference type="Pfam" id="PF04542"/>
    </source>
</evidence>
<keyword evidence="8" id="KW-1185">Reference proteome</keyword>
<dbReference type="OrthoDB" id="1493925at2"/>
<keyword evidence="3" id="KW-0731">Sigma factor</keyword>
<gene>
    <name evidence="7" type="ORF">TH63_07415</name>
</gene>
<dbReference type="Pfam" id="PF04542">
    <property type="entry name" value="Sigma70_r2"/>
    <property type="match status" value="1"/>
</dbReference>